<evidence type="ECO:0000259" key="2">
    <source>
        <dbReference type="PROSITE" id="PS51898"/>
    </source>
</evidence>
<organism evidence="3 4">
    <name type="scientific">Halomonas nitroreducens</name>
    <dbReference type="NCBI Taxonomy" id="447425"/>
    <lineage>
        <taxon>Bacteria</taxon>
        <taxon>Pseudomonadati</taxon>
        <taxon>Pseudomonadota</taxon>
        <taxon>Gammaproteobacteria</taxon>
        <taxon>Oceanospirillales</taxon>
        <taxon>Halomonadaceae</taxon>
        <taxon>Halomonas</taxon>
    </lineage>
</organism>
<dbReference type="AlphaFoldDB" id="A0A431V4C2"/>
<keyword evidence="4" id="KW-1185">Reference proteome</keyword>
<dbReference type="Proteomes" id="UP000267400">
    <property type="component" value="Unassembled WGS sequence"/>
</dbReference>
<protein>
    <submittedName>
        <fullName evidence="3">Transposase</fullName>
    </submittedName>
</protein>
<feature type="domain" description="Tyr recombinase" evidence="2">
    <location>
        <begin position="364"/>
        <end position="560"/>
    </location>
</feature>
<dbReference type="InterPro" id="IPR013762">
    <property type="entry name" value="Integrase-like_cat_sf"/>
</dbReference>
<dbReference type="RefSeq" id="WP_126482882.1">
    <property type="nucleotide sequence ID" value="NZ_RXNS01000006.1"/>
</dbReference>
<accession>A0A431V4C2</accession>
<dbReference type="GO" id="GO:0003677">
    <property type="term" value="F:DNA binding"/>
    <property type="evidence" value="ECO:0007669"/>
    <property type="project" value="InterPro"/>
</dbReference>
<dbReference type="GO" id="GO:0015074">
    <property type="term" value="P:DNA integration"/>
    <property type="evidence" value="ECO:0007669"/>
    <property type="project" value="InterPro"/>
</dbReference>
<keyword evidence="1" id="KW-0233">DNA recombination</keyword>
<name>A0A431V4C2_9GAMM</name>
<evidence type="ECO:0000313" key="3">
    <source>
        <dbReference type="EMBL" id="RTR05066.1"/>
    </source>
</evidence>
<reference evidence="3 4" key="1">
    <citation type="submission" date="2018-12" db="EMBL/GenBank/DDBJ databases">
        <authorList>
            <person name="Yu L."/>
        </authorList>
    </citation>
    <scope>NUCLEOTIDE SEQUENCE [LARGE SCALE GENOMIC DNA]</scope>
    <source>
        <strain evidence="3 4">11S</strain>
    </source>
</reference>
<dbReference type="EMBL" id="RXNS01000006">
    <property type="protein sequence ID" value="RTR05066.1"/>
    <property type="molecule type" value="Genomic_DNA"/>
</dbReference>
<proteinExistence type="predicted"/>
<gene>
    <name evidence="3" type="ORF">EKG36_08080</name>
</gene>
<dbReference type="Gene3D" id="1.10.443.10">
    <property type="entry name" value="Intergrase catalytic core"/>
    <property type="match status" value="1"/>
</dbReference>
<dbReference type="InterPro" id="IPR002104">
    <property type="entry name" value="Integrase_catalytic"/>
</dbReference>
<dbReference type="InterPro" id="IPR011010">
    <property type="entry name" value="DNA_brk_join_enz"/>
</dbReference>
<dbReference type="Pfam" id="PF00589">
    <property type="entry name" value="Phage_integrase"/>
    <property type="match status" value="1"/>
</dbReference>
<dbReference type="SUPFAM" id="SSF56349">
    <property type="entry name" value="DNA breaking-rejoining enzymes"/>
    <property type="match status" value="1"/>
</dbReference>
<sequence length="706" mass="81731">MDLKVIQGSADSQVLYDEQLLAKIETYDSKLFFNDVWDDGFVKDIEVFTNEHVGINRPIEFTGLPLTPQLELKCYWAKFLSDERNNSRSSVERRRLPMRWLNTDWKEISNRFGVSCLADIPHPEFTTRYTSSSEEKTTRKHNAELLDIFSRYSNNSKRKKIKQSYVSDNSIVEKEYLPARITVAGDIHKNIIMQREQFKPLQRRMIVYLNDIYSEDDYRFKDTQRTRDKYLNFYRYPEWLRDAVRFHVIKKIQHGELAPSTLVGYMGRFINFRDFMHEKFETPSPALISDELIEDEYLAWGNRKGLSGKNWFTDTVAMLQTASREFSDKWPSLSVSKRAVKKIKKTHYKEGLGRIGYANEGVGRSYSQRIIDELQMAVKDAPSPIPQIFILILATGMRAEDGHSVLFDCLKDDPDDDNFMILHFWQNKVRKWNRKPLSKSDKSHAALIKVIEEQRKSIVQKHGSPTKYLFPYVTGTRESFVSQHWTASEIKKKVVSQQVRDDEGNPLTFSWHPLRHTMGTSLAQNGHDILNIMMELGHTSPDMATVYVNNRLELKKKALLEKGSGRFFTIHGSVDDKIGELLVRKEQLAATRVCGGACSMPAQIGDWCEHANACYTCKHFRADAKDVEFFKSEKLAIDALIQEQQEESQELAESGKTRMSEITGRRLRKNKEVYDSLGKIVSAIEEDGIYKGAEQKAKQIKLEFVE</sequence>
<evidence type="ECO:0000256" key="1">
    <source>
        <dbReference type="ARBA" id="ARBA00023172"/>
    </source>
</evidence>
<comment type="caution">
    <text evidence="3">The sequence shown here is derived from an EMBL/GenBank/DDBJ whole genome shotgun (WGS) entry which is preliminary data.</text>
</comment>
<dbReference type="GO" id="GO:0006310">
    <property type="term" value="P:DNA recombination"/>
    <property type="evidence" value="ECO:0007669"/>
    <property type="project" value="UniProtKB-KW"/>
</dbReference>
<dbReference type="OrthoDB" id="7476432at2"/>
<evidence type="ECO:0000313" key="4">
    <source>
        <dbReference type="Proteomes" id="UP000267400"/>
    </source>
</evidence>
<dbReference type="PROSITE" id="PS51898">
    <property type="entry name" value="TYR_RECOMBINASE"/>
    <property type="match status" value="1"/>
</dbReference>